<dbReference type="GO" id="GO:0016301">
    <property type="term" value="F:kinase activity"/>
    <property type="evidence" value="ECO:0007669"/>
    <property type="project" value="UniProtKB-KW"/>
</dbReference>
<proteinExistence type="predicted"/>
<accession>A0AAV9BEZ8</accession>
<organism evidence="2 3">
    <name type="scientific">Acorus gramineus</name>
    <name type="common">Dwarf sweet flag</name>
    <dbReference type="NCBI Taxonomy" id="55184"/>
    <lineage>
        <taxon>Eukaryota</taxon>
        <taxon>Viridiplantae</taxon>
        <taxon>Streptophyta</taxon>
        <taxon>Embryophyta</taxon>
        <taxon>Tracheophyta</taxon>
        <taxon>Spermatophyta</taxon>
        <taxon>Magnoliopsida</taxon>
        <taxon>Liliopsida</taxon>
        <taxon>Acoraceae</taxon>
        <taxon>Acorus</taxon>
    </lineage>
</organism>
<evidence type="ECO:0000313" key="2">
    <source>
        <dbReference type="EMBL" id="KAK1275030.1"/>
    </source>
</evidence>
<reference evidence="2" key="1">
    <citation type="journal article" date="2023" name="Nat. Commun.">
        <title>Diploid and tetraploid genomes of Acorus and the evolution of monocots.</title>
        <authorList>
            <person name="Ma L."/>
            <person name="Liu K.W."/>
            <person name="Li Z."/>
            <person name="Hsiao Y.Y."/>
            <person name="Qi Y."/>
            <person name="Fu T."/>
            <person name="Tang G.D."/>
            <person name="Zhang D."/>
            <person name="Sun W.H."/>
            <person name="Liu D.K."/>
            <person name="Li Y."/>
            <person name="Chen G.Z."/>
            <person name="Liu X.D."/>
            <person name="Liao X.Y."/>
            <person name="Jiang Y.T."/>
            <person name="Yu X."/>
            <person name="Hao Y."/>
            <person name="Huang J."/>
            <person name="Zhao X.W."/>
            <person name="Ke S."/>
            <person name="Chen Y.Y."/>
            <person name="Wu W.L."/>
            <person name="Hsu J.L."/>
            <person name="Lin Y.F."/>
            <person name="Huang M.D."/>
            <person name="Li C.Y."/>
            <person name="Huang L."/>
            <person name="Wang Z.W."/>
            <person name="Zhao X."/>
            <person name="Zhong W.Y."/>
            <person name="Peng D.H."/>
            <person name="Ahmad S."/>
            <person name="Lan S."/>
            <person name="Zhang J.S."/>
            <person name="Tsai W.C."/>
            <person name="Van de Peer Y."/>
            <person name="Liu Z.J."/>
        </authorList>
    </citation>
    <scope>NUCLEOTIDE SEQUENCE</scope>
    <source>
        <strain evidence="2">SCP</strain>
    </source>
</reference>
<dbReference type="Proteomes" id="UP001179952">
    <property type="component" value="Unassembled WGS sequence"/>
</dbReference>
<sequence>MKMLKVAIWCLQSDCNKRPSMSNVVKVLEGAAEMNLINSLPPLVTPQNKSPPVSSSNIPFIGTGTGTGIPFRHSLHRH</sequence>
<name>A0AAV9BEZ8_ACOGR</name>
<reference evidence="2" key="2">
    <citation type="submission" date="2023-06" db="EMBL/GenBank/DDBJ databases">
        <authorList>
            <person name="Ma L."/>
            <person name="Liu K.-W."/>
            <person name="Li Z."/>
            <person name="Hsiao Y.-Y."/>
            <person name="Qi Y."/>
            <person name="Fu T."/>
            <person name="Tang G."/>
            <person name="Zhang D."/>
            <person name="Sun W.-H."/>
            <person name="Liu D.-K."/>
            <person name="Li Y."/>
            <person name="Chen G.-Z."/>
            <person name="Liu X.-D."/>
            <person name="Liao X.-Y."/>
            <person name="Jiang Y.-T."/>
            <person name="Yu X."/>
            <person name="Hao Y."/>
            <person name="Huang J."/>
            <person name="Zhao X.-W."/>
            <person name="Ke S."/>
            <person name="Chen Y.-Y."/>
            <person name="Wu W.-L."/>
            <person name="Hsu J.-L."/>
            <person name="Lin Y.-F."/>
            <person name="Huang M.-D."/>
            <person name="Li C.-Y."/>
            <person name="Huang L."/>
            <person name="Wang Z.-W."/>
            <person name="Zhao X."/>
            <person name="Zhong W.-Y."/>
            <person name="Peng D.-H."/>
            <person name="Ahmad S."/>
            <person name="Lan S."/>
            <person name="Zhang J.-S."/>
            <person name="Tsai W.-C."/>
            <person name="Van De Peer Y."/>
            <person name="Liu Z.-J."/>
        </authorList>
    </citation>
    <scope>NUCLEOTIDE SEQUENCE</scope>
    <source>
        <strain evidence="2">SCP</strain>
        <tissue evidence="2">Leaves</tissue>
    </source>
</reference>
<dbReference type="EMBL" id="JAUJYN010000003">
    <property type="protein sequence ID" value="KAK1275030.1"/>
    <property type="molecule type" value="Genomic_DNA"/>
</dbReference>
<evidence type="ECO:0000313" key="3">
    <source>
        <dbReference type="Proteomes" id="UP001179952"/>
    </source>
</evidence>
<feature type="region of interest" description="Disordered" evidence="1">
    <location>
        <begin position="43"/>
        <end position="65"/>
    </location>
</feature>
<comment type="caution">
    <text evidence="2">The sequence shown here is derived from an EMBL/GenBank/DDBJ whole genome shotgun (WGS) entry which is preliminary data.</text>
</comment>
<keyword evidence="3" id="KW-1185">Reference proteome</keyword>
<dbReference type="AlphaFoldDB" id="A0AAV9BEZ8"/>
<protein>
    <submittedName>
        <fullName evidence="2">G-type lectin S-receptor-like serine/threonine-protein kinase</fullName>
    </submittedName>
</protein>
<evidence type="ECO:0000256" key="1">
    <source>
        <dbReference type="SAM" id="MobiDB-lite"/>
    </source>
</evidence>
<keyword evidence="2" id="KW-0418">Kinase</keyword>
<feature type="compositionally biased region" description="Polar residues" evidence="1">
    <location>
        <begin position="45"/>
        <end position="57"/>
    </location>
</feature>
<keyword evidence="2" id="KW-0808">Transferase</keyword>
<gene>
    <name evidence="2" type="ORF">QJS04_geneDACA020800</name>
</gene>